<dbReference type="GO" id="GO:0000136">
    <property type="term" value="C:mannan polymerase complex"/>
    <property type="evidence" value="ECO:0000318"/>
    <property type="project" value="GO_Central"/>
</dbReference>
<dbReference type="Pfam" id="PF04488">
    <property type="entry name" value="Gly_transf_sug"/>
    <property type="match status" value="1"/>
</dbReference>
<dbReference type="InParanoid" id="Q752V8"/>
<dbReference type="PANTHER" id="PTHR31834:SF1">
    <property type="entry name" value="INITIATION-SPECIFIC ALPHA-1,6-MANNOSYLTRANSFERASE"/>
    <property type="match status" value="1"/>
</dbReference>
<feature type="region of interest" description="Disordered" evidence="2">
    <location>
        <begin position="448"/>
        <end position="472"/>
    </location>
</feature>
<dbReference type="KEGG" id="ago:AGOS_AFR465C"/>
<protein>
    <submittedName>
        <fullName evidence="3">AFR465Cp</fullName>
    </submittedName>
</protein>
<dbReference type="GO" id="GO:0000009">
    <property type="term" value="F:alpha-1,6-mannosyltransferase activity"/>
    <property type="evidence" value="ECO:0000318"/>
    <property type="project" value="GO_Central"/>
</dbReference>
<dbReference type="HOGENOM" id="CLU_022381_5_2_1"/>
<proteinExistence type="inferred from homology"/>
<dbReference type="SUPFAM" id="SSF53448">
    <property type="entry name" value="Nucleotide-diphospho-sugar transferases"/>
    <property type="match status" value="1"/>
</dbReference>
<gene>
    <name evidence="3" type="ORF">AGOS_AFR465C</name>
</gene>
<dbReference type="CAZy" id="GT32">
    <property type="family name" value="Glycosyltransferase Family 32"/>
</dbReference>
<dbReference type="Gene3D" id="3.90.550.20">
    <property type="match status" value="1"/>
</dbReference>
<sequence length="472" mass="53765">MFKVTRRARVAVLAAVIGLAVLSTEWSNRRLHRVFWRQAEGPLEVPSSYHVGELNMREFRGAWERRDLRSQLAAQFPYDTAGPIPRRVWQTWKVPRHSAQFPEHFRSLSDAWENSAKDAEGYEYFLVGDEDMLPLLRNLYGGVPQVLQAFESLPLAIMRADFFRYLILYARGGIYSDIDTEPLQPLTAWPSVDQAALQKFKNRKVHYGGTELSVFGESSLTPGLAIGIEADPDRPDWSEYYARRIQFCQWTLQAKAGHPLLRELILNITGTTLHSVARRTGYARLPPVTFDTEHLEDYNVNYRHKKRHDAAYPHTEKKTAKNTDETDIMNWTGPGIFSDVVFDYLNNLITTNDEVVIYNDNLLEKNPETGEILPIATSTRKFAAEIKTALSKSKPKLFWDFFSLMQTPALIDDVVVLPITSFSPGVGHMQAGEPDHPMAFVHHHFEGSWKQQGPKHDDDAGEGDKASEHAEK</sequence>
<dbReference type="OMA" id="DWADWYS"/>
<dbReference type="InterPro" id="IPR029044">
    <property type="entry name" value="Nucleotide-diphossugar_trans"/>
</dbReference>
<evidence type="ECO:0000256" key="2">
    <source>
        <dbReference type="SAM" id="MobiDB-lite"/>
    </source>
</evidence>
<accession>Q752V8</accession>
<dbReference type="eggNOG" id="ENOG502QW2I">
    <property type="taxonomic scope" value="Eukaryota"/>
</dbReference>
<dbReference type="GeneID" id="4622289"/>
<dbReference type="GO" id="GO:0006487">
    <property type="term" value="P:protein N-linked glycosylation"/>
    <property type="evidence" value="ECO:0000318"/>
    <property type="project" value="GO_Central"/>
</dbReference>
<organism evidence="3 4">
    <name type="scientific">Eremothecium gossypii (strain ATCC 10895 / CBS 109.51 / FGSC 9923 / NRRL Y-1056)</name>
    <name type="common">Yeast</name>
    <name type="synonym">Ashbya gossypii</name>
    <dbReference type="NCBI Taxonomy" id="284811"/>
    <lineage>
        <taxon>Eukaryota</taxon>
        <taxon>Fungi</taxon>
        <taxon>Dikarya</taxon>
        <taxon>Ascomycota</taxon>
        <taxon>Saccharomycotina</taxon>
        <taxon>Saccharomycetes</taxon>
        <taxon>Saccharomycetales</taxon>
        <taxon>Saccharomycetaceae</taxon>
        <taxon>Eremothecium</taxon>
    </lineage>
</organism>
<dbReference type="Proteomes" id="UP000000591">
    <property type="component" value="Chromosome VI"/>
</dbReference>
<dbReference type="EMBL" id="AE016819">
    <property type="protein sequence ID" value="AAS53836.1"/>
    <property type="molecule type" value="Genomic_DNA"/>
</dbReference>
<dbReference type="InterPro" id="IPR039367">
    <property type="entry name" value="Och1-like"/>
</dbReference>
<dbReference type="PANTHER" id="PTHR31834">
    <property type="entry name" value="INITIATION-SPECIFIC ALPHA-1,6-MANNOSYLTRANSFERASE"/>
    <property type="match status" value="1"/>
</dbReference>
<name>Q752V8_EREGS</name>
<dbReference type="RefSeq" id="NP_986012.1">
    <property type="nucleotide sequence ID" value="NM_212148.1"/>
</dbReference>
<reference evidence="3 4" key="1">
    <citation type="journal article" date="2004" name="Science">
        <title>The Ashbya gossypii genome as a tool for mapping the ancient Saccharomyces cerevisiae genome.</title>
        <authorList>
            <person name="Dietrich F.S."/>
            <person name="Voegeli S."/>
            <person name="Brachat S."/>
            <person name="Lerch A."/>
            <person name="Gates K."/>
            <person name="Steiner S."/>
            <person name="Mohr C."/>
            <person name="Pohlmann R."/>
            <person name="Luedi P."/>
            <person name="Choi S."/>
            <person name="Wing R.A."/>
            <person name="Flavier A."/>
            <person name="Gaffney T.D."/>
            <person name="Philippsen P."/>
        </authorList>
    </citation>
    <scope>NUCLEOTIDE SEQUENCE [LARGE SCALE GENOMIC DNA]</scope>
    <source>
        <strain evidence="4">ATCC 10895 / CBS 109.51 / FGSC 9923 / NRRL Y-1056</strain>
    </source>
</reference>
<dbReference type="OrthoDB" id="409543at2759"/>
<evidence type="ECO:0000256" key="1">
    <source>
        <dbReference type="ARBA" id="ARBA00009003"/>
    </source>
</evidence>
<evidence type="ECO:0000313" key="4">
    <source>
        <dbReference type="Proteomes" id="UP000000591"/>
    </source>
</evidence>
<dbReference type="InterPro" id="IPR007577">
    <property type="entry name" value="GlycoTrfase_DXD_sugar-bd_CS"/>
</dbReference>
<comment type="similarity">
    <text evidence="1">Belongs to the glycosyltransferase 32 family.</text>
</comment>
<evidence type="ECO:0000313" key="3">
    <source>
        <dbReference type="EMBL" id="AAS53836.1"/>
    </source>
</evidence>
<dbReference type="AlphaFoldDB" id="Q752V8"/>
<reference evidence="4" key="2">
    <citation type="journal article" date="2013" name="G3 (Bethesda)">
        <title>Genomes of Ashbya fungi isolated from insects reveal four mating-type loci, numerous translocations, lack of transposons, and distinct gene duplications.</title>
        <authorList>
            <person name="Dietrich F.S."/>
            <person name="Voegeli S."/>
            <person name="Kuo S."/>
            <person name="Philippsen P."/>
        </authorList>
    </citation>
    <scope>GENOME REANNOTATION</scope>
    <source>
        <strain evidence="4">ATCC 10895 / CBS 109.51 / FGSC 9923 / NRRL Y-1056</strain>
    </source>
</reference>
<keyword evidence="4" id="KW-1185">Reference proteome</keyword>
<feature type="compositionally biased region" description="Basic and acidic residues" evidence="2">
    <location>
        <begin position="454"/>
        <end position="472"/>
    </location>
</feature>
<dbReference type="FunCoup" id="Q752V8">
    <property type="interactions" value="76"/>
</dbReference>
<dbReference type="STRING" id="284811.Q752V8"/>